<proteinExistence type="predicted"/>
<keyword evidence="3" id="KW-1185">Reference proteome</keyword>
<name>A0A8T3BT07_DENNO</name>
<dbReference type="Proteomes" id="UP000829196">
    <property type="component" value="Unassembled WGS sequence"/>
</dbReference>
<organism evidence="2 3">
    <name type="scientific">Dendrobium nobile</name>
    <name type="common">Orchid</name>
    <dbReference type="NCBI Taxonomy" id="94219"/>
    <lineage>
        <taxon>Eukaryota</taxon>
        <taxon>Viridiplantae</taxon>
        <taxon>Streptophyta</taxon>
        <taxon>Embryophyta</taxon>
        <taxon>Tracheophyta</taxon>
        <taxon>Spermatophyta</taxon>
        <taxon>Magnoliopsida</taxon>
        <taxon>Liliopsida</taxon>
        <taxon>Asparagales</taxon>
        <taxon>Orchidaceae</taxon>
        <taxon>Epidendroideae</taxon>
        <taxon>Malaxideae</taxon>
        <taxon>Dendrobiinae</taxon>
        <taxon>Dendrobium</taxon>
    </lineage>
</organism>
<sequence>MSLPSRRAPVAISDPTATTSSYEAEKLQRGSFRTLLHDKQDSCVVGGGEAQNHSFRHSQGRTGEEEKQTYQCKRREK</sequence>
<evidence type="ECO:0000256" key="1">
    <source>
        <dbReference type="SAM" id="MobiDB-lite"/>
    </source>
</evidence>
<gene>
    <name evidence="2" type="ORF">KFK09_006283</name>
</gene>
<accession>A0A8T3BT07</accession>
<evidence type="ECO:0000313" key="2">
    <source>
        <dbReference type="EMBL" id="KAI0518847.1"/>
    </source>
</evidence>
<comment type="caution">
    <text evidence="2">The sequence shown here is derived from an EMBL/GenBank/DDBJ whole genome shotgun (WGS) entry which is preliminary data.</text>
</comment>
<feature type="compositionally biased region" description="Basic and acidic residues" evidence="1">
    <location>
        <begin position="62"/>
        <end position="77"/>
    </location>
</feature>
<feature type="region of interest" description="Disordered" evidence="1">
    <location>
        <begin position="1"/>
        <end position="24"/>
    </location>
</feature>
<reference evidence="2" key="1">
    <citation type="journal article" date="2022" name="Front. Genet.">
        <title>Chromosome-Scale Assembly of the Dendrobium nobile Genome Provides Insights Into the Molecular Mechanism of the Biosynthesis of the Medicinal Active Ingredient of Dendrobium.</title>
        <authorList>
            <person name="Xu Q."/>
            <person name="Niu S.-C."/>
            <person name="Li K.-L."/>
            <person name="Zheng P.-J."/>
            <person name="Zhang X.-J."/>
            <person name="Jia Y."/>
            <person name="Liu Y."/>
            <person name="Niu Y.-X."/>
            <person name="Yu L.-H."/>
            <person name="Chen D.-F."/>
            <person name="Zhang G.-Q."/>
        </authorList>
    </citation>
    <scope>NUCLEOTIDE SEQUENCE</scope>
    <source>
        <tissue evidence="2">Leaf</tissue>
    </source>
</reference>
<protein>
    <submittedName>
        <fullName evidence="2">Uncharacterized protein</fullName>
    </submittedName>
</protein>
<dbReference type="EMBL" id="JAGYWB010000006">
    <property type="protein sequence ID" value="KAI0518847.1"/>
    <property type="molecule type" value="Genomic_DNA"/>
</dbReference>
<evidence type="ECO:0000313" key="3">
    <source>
        <dbReference type="Proteomes" id="UP000829196"/>
    </source>
</evidence>
<dbReference type="AlphaFoldDB" id="A0A8T3BT07"/>
<feature type="region of interest" description="Disordered" evidence="1">
    <location>
        <begin position="46"/>
        <end position="77"/>
    </location>
</feature>